<keyword evidence="1" id="KW-0472">Membrane</keyword>
<evidence type="ECO:0000313" key="3">
    <source>
        <dbReference type="Proteomes" id="UP000277582"/>
    </source>
</evidence>
<feature type="transmembrane region" description="Helical" evidence="1">
    <location>
        <begin position="377"/>
        <end position="398"/>
    </location>
</feature>
<evidence type="ECO:0000256" key="1">
    <source>
        <dbReference type="SAM" id="Phobius"/>
    </source>
</evidence>
<keyword evidence="1" id="KW-0812">Transmembrane</keyword>
<protein>
    <recommendedName>
        <fullName evidence="4">DUF2330 domain-containing protein</fullName>
    </recommendedName>
</protein>
<feature type="transmembrane region" description="Helical" evidence="1">
    <location>
        <begin position="5"/>
        <end position="22"/>
    </location>
</feature>
<comment type="caution">
    <text evidence="2">The sequence shown here is derived from an EMBL/GenBank/DDBJ whole genome shotgun (WGS) entry which is preliminary data.</text>
</comment>
<proteinExistence type="predicted"/>
<dbReference type="Proteomes" id="UP000277582">
    <property type="component" value="Unassembled WGS sequence"/>
</dbReference>
<name>A0A3R9RQH0_9CREN</name>
<dbReference type="EMBL" id="RCOS01000063">
    <property type="protein sequence ID" value="RSN76112.1"/>
    <property type="molecule type" value="Genomic_DNA"/>
</dbReference>
<evidence type="ECO:0000313" key="2">
    <source>
        <dbReference type="EMBL" id="RSN76112.1"/>
    </source>
</evidence>
<keyword evidence="3" id="KW-1185">Reference proteome</keyword>
<reference evidence="2 3" key="1">
    <citation type="submission" date="2018-10" db="EMBL/GenBank/DDBJ databases">
        <title>Co-occurring genomic capacity for anaerobic methane metabolism and dissimilatory sulfite reduction discovered in the Korarchaeota.</title>
        <authorList>
            <person name="Mckay L.J."/>
            <person name="Dlakic M."/>
            <person name="Fields M.W."/>
            <person name="Delmont T.O."/>
            <person name="Eren A.M."/>
            <person name="Jay Z.J."/>
            <person name="Klingelsmith K.B."/>
            <person name="Rusch D.B."/>
            <person name="Inskeep W.P."/>
        </authorList>
    </citation>
    <scope>NUCLEOTIDE SEQUENCE [LARGE SCALE GENOMIC DNA]</scope>
    <source>
        <strain evidence="2 3">MDKW</strain>
    </source>
</reference>
<gene>
    <name evidence="2" type="ORF">D6D85_04985</name>
</gene>
<accession>A0A3R9RQH0</accession>
<sequence>MKEYIILFFIFVIGIVLPWIYVSSAPPLTSKYVMKATHEGKTVFTLTSTENVLDINAVGDKGLKDTMGLPDLYFSGKEEALSVEMIGRWDITAEKDVDYIELYLIESKKEEKANLSIKIFPTEANITAYIGGTLIYQNRTLNITKDAEQFGLKPISLRDLAMTSKNRDTLINGVFSKYILPTVRALGWKLEWRNCTPESTPRGDIYTIRAVFSIDIMEKGELLQTWSGLDVGREKKAYFTISVSDIKEYKGYPYLLLRAFYKYMPIKLENNEPKFSCINETQFGYLERILDTYYRWFLGGGSSILRNYTDMVPGFWVQDQQLDCKLFYCKKLIFPRSEEIIGARRGYIIPYVSDTLREEITEEKVGELEGKISQSTFLSWLFNSLLISLVLLVGVLIVKRAR</sequence>
<dbReference type="AlphaFoldDB" id="A0A3R9RQH0"/>
<keyword evidence="1" id="KW-1133">Transmembrane helix</keyword>
<evidence type="ECO:0008006" key="4">
    <source>
        <dbReference type="Google" id="ProtNLM"/>
    </source>
</evidence>
<dbReference type="RefSeq" id="WP_125670934.1">
    <property type="nucleotide sequence ID" value="NZ_RCOS01000063.1"/>
</dbReference>
<organism evidence="2 3">
    <name type="scientific">Candidatus Methanodesulfokora washburnensis</name>
    <dbReference type="NCBI Taxonomy" id="2478471"/>
    <lineage>
        <taxon>Archaea</taxon>
        <taxon>Thermoproteota</taxon>
        <taxon>Candidatus Korarchaeia</taxon>
        <taxon>Candidatus Korarchaeia incertae sedis</taxon>
        <taxon>Candidatus Methanodesulfokora</taxon>
    </lineage>
</organism>